<evidence type="ECO:0000256" key="1">
    <source>
        <dbReference type="SAM" id="Phobius"/>
    </source>
</evidence>
<gene>
    <name evidence="2" type="ORF">S12H4_44331</name>
</gene>
<keyword evidence="1" id="KW-0472">Membrane</keyword>
<comment type="caution">
    <text evidence="2">The sequence shown here is derived from an EMBL/GenBank/DDBJ whole genome shotgun (WGS) entry which is preliminary data.</text>
</comment>
<dbReference type="EMBL" id="BARW01027306">
    <property type="protein sequence ID" value="GAJ14696.1"/>
    <property type="molecule type" value="Genomic_DNA"/>
</dbReference>
<accession>X1VI55</accession>
<sequence>MADKKFPKYYLIIPFICSLAGFLAVYKGILEDIGLIIAG</sequence>
<name>X1VI55_9ZZZZ</name>
<reference evidence="2" key="1">
    <citation type="journal article" date="2014" name="Front. Microbiol.">
        <title>High frequency of phylogenetically diverse reductive dehalogenase-homologous genes in deep subseafloor sedimentary metagenomes.</title>
        <authorList>
            <person name="Kawai M."/>
            <person name="Futagami T."/>
            <person name="Toyoda A."/>
            <person name="Takaki Y."/>
            <person name="Nishi S."/>
            <person name="Hori S."/>
            <person name="Arai W."/>
            <person name="Tsubouchi T."/>
            <person name="Morono Y."/>
            <person name="Uchiyama I."/>
            <person name="Ito T."/>
            <person name="Fujiyama A."/>
            <person name="Inagaki F."/>
            <person name="Takami H."/>
        </authorList>
    </citation>
    <scope>NUCLEOTIDE SEQUENCE</scope>
    <source>
        <strain evidence="2">Expedition CK06-06</strain>
    </source>
</reference>
<keyword evidence="1" id="KW-1133">Transmembrane helix</keyword>
<keyword evidence="1" id="KW-0812">Transmembrane</keyword>
<feature type="non-terminal residue" evidence="2">
    <location>
        <position position="39"/>
    </location>
</feature>
<protein>
    <submittedName>
        <fullName evidence="2">Uncharacterized protein</fullName>
    </submittedName>
</protein>
<dbReference type="AlphaFoldDB" id="X1VI55"/>
<feature type="transmembrane region" description="Helical" evidence="1">
    <location>
        <begin position="9"/>
        <end position="29"/>
    </location>
</feature>
<evidence type="ECO:0000313" key="2">
    <source>
        <dbReference type="EMBL" id="GAJ14696.1"/>
    </source>
</evidence>
<proteinExistence type="predicted"/>
<organism evidence="2">
    <name type="scientific">marine sediment metagenome</name>
    <dbReference type="NCBI Taxonomy" id="412755"/>
    <lineage>
        <taxon>unclassified sequences</taxon>
        <taxon>metagenomes</taxon>
        <taxon>ecological metagenomes</taxon>
    </lineage>
</organism>